<dbReference type="RefSeq" id="WP_150719326.1">
    <property type="nucleotide sequence ID" value="NZ_CABVGY010000063.1"/>
</dbReference>
<dbReference type="OrthoDB" id="9796962at2"/>
<dbReference type="InterPro" id="IPR007410">
    <property type="entry name" value="LpqE-like"/>
</dbReference>
<dbReference type="Proteomes" id="UP000326729">
    <property type="component" value="Unassembled WGS sequence"/>
</dbReference>
<evidence type="ECO:0000313" key="2">
    <source>
        <dbReference type="EMBL" id="VVN46696.1"/>
    </source>
</evidence>
<evidence type="ECO:0000313" key="3">
    <source>
        <dbReference type="Proteomes" id="UP000326729"/>
    </source>
</evidence>
<reference evidence="2 3" key="1">
    <citation type="submission" date="2019-09" db="EMBL/GenBank/DDBJ databases">
        <authorList>
            <person name="Chandra G."/>
            <person name="Truman W A."/>
        </authorList>
    </citation>
    <scope>NUCLEOTIDE SEQUENCE [LARGE SCALE GENOMIC DNA]</scope>
    <source>
        <strain evidence="2">PS659</strain>
    </source>
</reference>
<dbReference type="InterPro" id="IPR036182">
    <property type="entry name" value="PCuAC_sf"/>
</dbReference>
<proteinExistence type="predicted"/>
<evidence type="ECO:0000256" key="1">
    <source>
        <dbReference type="SAM" id="SignalP"/>
    </source>
</evidence>
<accession>A0A5E6Y066</accession>
<dbReference type="SUPFAM" id="SSF110087">
    <property type="entry name" value="DR1885-like metal-binding protein"/>
    <property type="match status" value="1"/>
</dbReference>
<dbReference type="InterPro" id="IPR058248">
    <property type="entry name" value="Lxx211020-like"/>
</dbReference>
<name>A0A5E6Y066_PSEFL</name>
<protein>
    <recommendedName>
        <fullName evidence="4">Transporter</fullName>
    </recommendedName>
</protein>
<sequence length="169" mass="17993" precursor="true">MNAPQAKSRIAQRCKQLALGLSLIGLAFTVSAQTRVDDAWVRATVAGQPSSGAFMTITASSDSKLLSVQTPVAGLVQIHEMSMKDDVMKMQQVQSVALPAGEAVNFDPNGYHVMLMNLTGQIKEGDKVPLTLTVENASGEKESIQVEAVARAIGTMDHGSMAHDHSKMN</sequence>
<feature type="signal peptide" evidence="1">
    <location>
        <begin position="1"/>
        <end position="32"/>
    </location>
</feature>
<evidence type="ECO:0008006" key="4">
    <source>
        <dbReference type="Google" id="ProtNLM"/>
    </source>
</evidence>
<dbReference type="PANTHER" id="PTHR36302:SF1">
    <property type="entry name" value="COPPER CHAPERONE PCU(A)C"/>
    <property type="match status" value="1"/>
</dbReference>
<dbReference type="Gene3D" id="2.60.40.1890">
    <property type="entry name" value="PCu(A)C copper chaperone"/>
    <property type="match status" value="1"/>
</dbReference>
<feature type="chain" id="PRO_5022714182" description="Transporter" evidence="1">
    <location>
        <begin position="33"/>
        <end position="169"/>
    </location>
</feature>
<dbReference type="AlphaFoldDB" id="A0A5E6Y066"/>
<dbReference type="EMBL" id="CABVGY010000063">
    <property type="protein sequence ID" value="VVN46696.1"/>
    <property type="molecule type" value="Genomic_DNA"/>
</dbReference>
<keyword evidence="1" id="KW-0732">Signal</keyword>
<dbReference type="Pfam" id="PF04314">
    <property type="entry name" value="PCuAC"/>
    <property type="match status" value="1"/>
</dbReference>
<organism evidence="2 3">
    <name type="scientific">Pseudomonas fluorescens</name>
    <dbReference type="NCBI Taxonomy" id="294"/>
    <lineage>
        <taxon>Bacteria</taxon>
        <taxon>Pseudomonadati</taxon>
        <taxon>Pseudomonadota</taxon>
        <taxon>Gammaproteobacteria</taxon>
        <taxon>Pseudomonadales</taxon>
        <taxon>Pseudomonadaceae</taxon>
        <taxon>Pseudomonas</taxon>
    </lineage>
</organism>
<gene>
    <name evidence="2" type="ORF">PS659_05894</name>
</gene>
<dbReference type="PANTHER" id="PTHR36302">
    <property type="entry name" value="BLR7088 PROTEIN"/>
    <property type="match status" value="1"/>
</dbReference>